<reference evidence="7 8" key="1">
    <citation type="journal article" date="2014" name="Int. J. Syst. Evol. Microbiol.">
        <title>Complete genome sequence of Corynebacterium casei LMG S-19264T (=DSM 44701T), isolated from a smear-ripened cheese.</title>
        <authorList>
            <consortium name="US DOE Joint Genome Institute (JGI-PGF)"/>
            <person name="Walter F."/>
            <person name="Albersmeier A."/>
            <person name="Kalinowski J."/>
            <person name="Ruckert C."/>
        </authorList>
    </citation>
    <scope>NUCLEOTIDE SEQUENCE [LARGE SCALE GENOMIC DNA]</scope>
    <source>
        <strain evidence="7 8">NBRC 110095</strain>
    </source>
</reference>
<feature type="compositionally biased region" description="Basic and acidic residues" evidence="5">
    <location>
        <begin position="1000"/>
        <end position="1011"/>
    </location>
</feature>
<dbReference type="EMBL" id="BSPD01000045">
    <property type="protein sequence ID" value="GLS26390.1"/>
    <property type="molecule type" value="Genomic_DNA"/>
</dbReference>
<dbReference type="Pfam" id="PF00975">
    <property type="entry name" value="Thioesterase"/>
    <property type="match status" value="1"/>
</dbReference>
<dbReference type="InterPro" id="IPR000873">
    <property type="entry name" value="AMP-dep_synth/lig_dom"/>
</dbReference>
<proteinExistence type="inferred from homology"/>
<evidence type="ECO:0000256" key="4">
    <source>
        <dbReference type="ARBA" id="ARBA00022553"/>
    </source>
</evidence>
<keyword evidence="8" id="KW-1185">Reference proteome</keyword>
<feature type="region of interest" description="Disordered" evidence="5">
    <location>
        <begin position="1"/>
        <end position="32"/>
    </location>
</feature>
<dbReference type="InterPro" id="IPR001031">
    <property type="entry name" value="Thioesterase"/>
</dbReference>
<organism evidence="7 8">
    <name type="scientific">Marinibactrum halimedae</name>
    <dbReference type="NCBI Taxonomy" id="1444977"/>
    <lineage>
        <taxon>Bacteria</taxon>
        <taxon>Pseudomonadati</taxon>
        <taxon>Pseudomonadota</taxon>
        <taxon>Gammaproteobacteria</taxon>
        <taxon>Cellvibrionales</taxon>
        <taxon>Cellvibrionaceae</taxon>
        <taxon>Marinibactrum</taxon>
    </lineage>
</organism>
<dbReference type="Gene3D" id="3.30.300.30">
    <property type="match status" value="1"/>
</dbReference>
<dbReference type="Gene3D" id="3.40.50.1820">
    <property type="entry name" value="alpha/beta hydrolase"/>
    <property type="match status" value="1"/>
</dbReference>
<dbReference type="InterPro" id="IPR009081">
    <property type="entry name" value="PP-bd_ACP"/>
</dbReference>
<evidence type="ECO:0000256" key="1">
    <source>
        <dbReference type="ARBA" id="ARBA00006432"/>
    </source>
</evidence>
<dbReference type="Pfam" id="PF08659">
    <property type="entry name" value="KR"/>
    <property type="match status" value="1"/>
</dbReference>
<dbReference type="SUPFAM" id="SSF47336">
    <property type="entry name" value="ACP-like"/>
    <property type="match status" value="1"/>
</dbReference>
<feature type="compositionally biased region" description="Basic and acidic residues" evidence="5">
    <location>
        <begin position="557"/>
        <end position="569"/>
    </location>
</feature>
<dbReference type="PROSITE" id="PS50075">
    <property type="entry name" value="CARRIER"/>
    <property type="match status" value="1"/>
</dbReference>
<comment type="caution">
    <text evidence="7">The sequence shown here is derived from an EMBL/GenBank/DDBJ whole genome shotgun (WGS) entry which is preliminary data.</text>
</comment>
<comment type="similarity">
    <text evidence="1">Belongs to the ATP-dependent AMP-binding enzyme family.</text>
</comment>
<dbReference type="InterPro" id="IPR036291">
    <property type="entry name" value="NAD(P)-bd_dom_sf"/>
</dbReference>
<dbReference type="InterPro" id="IPR042099">
    <property type="entry name" value="ANL_N_sf"/>
</dbReference>
<evidence type="ECO:0000259" key="6">
    <source>
        <dbReference type="PROSITE" id="PS50075"/>
    </source>
</evidence>
<dbReference type="Pfam" id="PF00550">
    <property type="entry name" value="PP-binding"/>
    <property type="match status" value="1"/>
</dbReference>
<name>A0AA37WML6_9GAMM</name>
<dbReference type="PROSITE" id="PS00455">
    <property type="entry name" value="AMP_BINDING"/>
    <property type="match status" value="1"/>
</dbReference>
<feature type="compositionally biased region" description="Polar residues" evidence="5">
    <location>
        <begin position="540"/>
        <end position="554"/>
    </location>
</feature>
<dbReference type="RefSeq" id="WP_232594732.1">
    <property type="nucleotide sequence ID" value="NZ_BSPD01000045.1"/>
</dbReference>
<dbReference type="Proteomes" id="UP001156870">
    <property type="component" value="Unassembled WGS sequence"/>
</dbReference>
<evidence type="ECO:0000256" key="3">
    <source>
        <dbReference type="ARBA" id="ARBA00022450"/>
    </source>
</evidence>
<dbReference type="SUPFAM" id="SSF56801">
    <property type="entry name" value="Acetyl-CoA synthetase-like"/>
    <property type="match status" value="1"/>
</dbReference>
<evidence type="ECO:0000313" key="8">
    <source>
        <dbReference type="Proteomes" id="UP001156870"/>
    </source>
</evidence>
<feature type="domain" description="Carrier" evidence="6">
    <location>
        <begin position="1403"/>
        <end position="1478"/>
    </location>
</feature>
<dbReference type="SMART" id="SM00822">
    <property type="entry name" value="PKS_KR"/>
    <property type="match status" value="1"/>
</dbReference>
<evidence type="ECO:0000256" key="2">
    <source>
        <dbReference type="ARBA" id="ARBA00006484"/>
    </source>
</evidence>
<dbReference type="InterPro" id="IPR045851">
    <property type="entry name" value="AMP-bd_C_sf"/>
</dbReference>
<gene>
    <name evidence="7" type="ORF">GCM10007877_21050</name>
</gene>
<feature type="region of interest" description="Disordered" evidence="5">
    <location>
        <begin position="539"/>
        <end position="569"/>
    </location>
</feature>
<dbReference type="PANTHER" id="PTHR22754:SF32">
    <property type="entry name" value="DISCO-INTERACTING PROTEIN 2"/>
    <property type="match status" value="1"/>
</dbReference>
<dbReference type="SUPFAM" id="SSF53474">
    <property type="entry name" value="alpha/beta-Hydrolases"/>
    <property type="match status" value="1"/>
</dbReference>
<sequence>MNKTITDRKPESESNLASFKTSAPPKSLTQHISKQQESLIPPIVKETYVLTLPAEYTIKNVAFVVANEPLRHDIPELNLLADEWLQISALPLTNQGSVDESKLYPLLIHTQSLSKQWKKTLQEKNPSYQSLLCVPFHTPDKADPIHRYSLVPPARTANSVVSSREKDILDEKYPLQDSQQLPAFTSKPLSQDQENAPLTLPECLIKTAQTQKEQGITYLQNDGKIVQQSFSELLAHANAMALNLLSQQLPTRSPVILYLEHPIEILTAFWGCLFAQHIPVITAIAKQNTPNSNEIQKLINVWTLLEEPIVICDEQHQASLSQLDTLKNSRKGNRVIPYPSLHQSETGNVEANVIETNKIHPDDVAFMCLSSGSTGTPKCIQMTHRNVIARGRGANSAMQASQQDVILNWLPFDHIGSISDWHIRCIDLGCSMVYCSKEHVLSDPLNWLHTINQYRISHTWAPNFAYENVNSTLKDNKYNHGWDLQCVKLFLTAAESVSGSTTKQFLHLLKPYGLHTNVITPAFGMAEMGSGVNYALRPTPSLTSANDNQDNTPQEGDLPKEGLSKDKFSKDRFSKDNVKEVFIDRDSLKGTLRFVGEKHPNAVAITNLGPIIDGMSMRIVDDHNHIVSEGIIGRLHMKGVAVTPGYFNNPEANRIFLEDGWMDTGDKGFLLDGDLYLSGRTKDIIIINGKNYFPSEIEKLVDNTEGTLTSFSAAISVRSLDTGEECLAVIFSPEYWNTLDLIKTMKHIHEEISQSIGVAIEYLIPLKPDSIPKTPIGKIQRSKMVTEFAQGNYHDSLKQADILLNNHRVIPDWFIEWGWYAKDNIKSSKDIHFNQSGQTLFFTDDSKSPASWMHQPDHYSHPQQVIDIAHTYHPKQDKANNIDFFQQVLDHAKQLLPELSSTLVMVISEKTLSEQPLENLLINARDFCFAAKTYGQEHNLANIVLLIHSPHTETTSQVQQRGAALSAFYHCALQPLTATPLNVNIKTIFLQSNATSSDKPSSEQRTSEQRTSDQYTSNPFMVDRMAIALSKEIHDCCSEREIQLLVHENRAERKVKHFRAATPTPSSDSPFNPQDLIILFGGLGGIGYELSKWLINTFDVNLLIIGRTQLDKQNSKSQLIQSRLQELNSIGKVHYDTYDLSDKELINECISQLENKQSVTAKAIFHLAGQVREMPLDQYTDAFIEQDIHAKIEGANTAVHLATLHPHIRAYFFSSTLSEIPASLSPVYAAANRYIDELALHAREQHGLACSSFAWSQWQGIGMSADQSTPLEPSTSGLHSIDVNDGLITLKSLLTLPPCNRMVGVARTAPSVAALNTETITSTTSMGFGFINPQQTKKTPSRITLNGSFASQAFECSAIEFSEHSPVCSSNSVSSEAHRDTKNIDPKQLRYYLTYTGNDPAIKPETDIEQRIFTLWSSILHRDDFGVTDNFFALGGQSISAVQLAHQLNDMFDTQLPMSLAFEEKTIREQAKRIGGTSEQEDNADIIPLNSNNPSSPLFFICGIELYKELAQHLEGKIPAYGVYLPIEGKLLSNHQSSQELSVENMAKQYIEAIKQIQPEGPYRLAGVSFGGVIAFEIARQLRQYNETIELLTLLDFVLPEPEYRASAPNSFQKALFTLHKHWQYFQRNRKQYKFNKMSDSGINNVNVRNAYEEAWWRYEKQATPMDISDATLVFKAGLENKGFGYTKSTDCGWSHYTLGTPESHSISGDHLGILKGENAKMIAEKIVNRVQA</sequence>
<protein>
    <recommendedName>
        <fullName evidence="6">Carrier domain-containing protein</fullName>
    </recommendedName>
</protein>
<dbReference type="InterPro" id="IPR029058">
    <property type="entry name" value="AB_hydrolase_fold"/>
</dbReference>
<evidence type="ECO:0000256" key="5">
    <source>
        <dbReference type="SAM" id="MobiDB-lite"/>
    </source>
</evidence>
<dbReference type="Gene3D" id="3.40.50.12780">
    <property type="entry name" value="N-terminal domain of ligase-like"/>
    <property type="match status" value="1"/>
</dbReference>
<keyword evidence="3" id="KW-0596">Phosphopantetheine</keyword>
<dbReference type="InterPro" id="IPR057326">
    <property type="entry name" value="KR_dom"/>
</dbReference>
<feature type="region of interest" description="Disordered" evidence="5">
    <location>
        <begin position="994"/>
        <end position="1015"/>
    </location>
</feature>
<dbReference type="SUPFAM" id="SSF51735">
    <property type="entry name" value="NAD(P)-binding Rossmann-fold domains"/>
    <property type="match status" value="1"/>
</dbReference>
<dbReference type="Pfam" id="PF00501">
    <property type="entry name" value="AMP-binding"/>
    <property type="match status" value="1"/>
</dbReference>
<dbReference type="InterPro" id="IPR020845">
    <property type="entry name" value="AMP-binding_CS"/>
</dbReference>
<accession>A0AA37WML6</accession>
<dbReference type="Gene3D" id="1.10.1200.10">
    <property type="entry name" value="ACP-like"/>
    <property type="match status" value="1"/>
</dbReference>
<dbReference type="InterPro" id="IPR013968">
    <property type="entry name" value="PKS_KR"/>
</dbReference>
<dbReference type="InterPro" id="IPR036736">
    <property type="entry name" value="ACP-like_sf"/>
</dbReference>
<keyword evidence="4" id="KW-0597">Phosphoprotein</keyword>
<comment type="similarity">
    <text evidence="2">Belongs to the short-chain dehydrogenases/reductases (SDR) family.</text>
</comment>
<dbReference type="PANTHER" id="PTHR22754">
    <property type="entry name" value="DISCO-INTERACTING PROTEIN 2 DIP2 -RELATED"/>
    <property type="match status" value="1"/>
</dbReference>
<evidence type="ECO:0000313" key="7">
    <source>
        <dbReference type="EMBL" id="GLS26390.1"/>
    </source>
</evidence>
<feature type="compositionally biased region" description="Basic and acidic residues" evidence="5">
    <location>
        <begin position="1"/>
        <end position="12"/>
    </location>
</feature>
<dbReference type="Gene3D" id="3.40.50.720">
    <property type="entry name" value="NAD(P)-binding Rossmann-like Domain"/>
    <property type="match status" value="1"/>
</dbReference>